<evidence type="ECO:0000313" key="2">
    <source>
        <dbReference type="EMBL" id="CAF5187939.1"/>
    </source>
</evidence>
<dbReference type="Gene3D" id="2.30.29.30">
    <property type="entry name" value="Pleckstrin-homology domain (PH domain)/Phosphotyrosine-binding domain (PTB)"/>
    <property type="match status" value="1"/>
</dbReference>
<accession>A0A8S3HV68</accession>
<sequence length="54" mass="6714">MMKKKETTPNKYNDHDSTIIKEGWLWKQGGRVRQWKRRWFVITDGCLFYYESRT</sequence>
<dbReference type="Pfam" id="PF00169">
    <property type="entry name" value="PH"/>
    <property type="match status" value="1"/>
</dbReference>
<dbReference type="AlphaFoldDB" id="A0A8S3HV68"/>
<comment type="caution">
    <text evidence="2">The sequence shown here is derived from an EMBL/GenBank/DDBJ whole genome shotgun (WGS) entry which is preliminary data.</text>
</comment>
<dbReference type="Proteomes" id="UP000681720">
    <property type="component" value="Unassembled WGS sequence"/>
</dbReference>
<feature type="domain" description="PH" evidence="1">
    <location>
        <begin position="18"/>
        <end position="54"/>
    </location>
</feature>
<dbReference type="SUPFAM" id="SSF50729">
    <property type="entry name" value="PH domain-like"/>
    <property type="match status" value="1"/>
</dbReference>
<evidence type="ECO:0000313" key="3">
    <source>
        <dbReference type="Proteomes" id="UP000681720"/>
    </source>
</evidence>
<dbReference type="InterPro" id="IPR051707">
    <property type="entry name" value="PI-Interact_SigTrans_Reg"/>
</dbReference>
<dbReference type="InterPro" id="IPR001849">
    <property type="entry name" value="PH_domain"/>
</dbReference>
<gene>
    <name evidence="2" type="ORF">GIL414_LOCUS71853</name>
</gene>
<feature type="non-terminal residue" evidence="2">
    <location>
        <position position="1"/>
    </location>
</feature>
<evidence type="ECO:0000259" key="1">
    <source>
        <dbReference type="PROSITE" id="PS50003"/>
    </source>
</evidence>
<dbReference type="InterPro" id="IPR011993">
    <property type="entry name" value="PH-like_dom_sf"/>
</dbReference>
<organism evidence="2 3">
    <name type="scientific">Rotaria magnacalcarata</name>
    <dbReference type="NCBI Taxonomy" id="392030"/>
    <lineage>
        <taxon>Eukaryota</taxon>
        <taxon>Metazoa</taxon>
        <taxon>Spiralia</taxon>
        <taxon>Gnathifera</taxon>
        <taxon>Rotifera</taxon>
        <taxon>Eurotatoria</taxon>
        <taxon>Bdelloidea</taxon>
        <taxon>Philodinida</taxon>
        <taxon>Philodinidae</taxon>
        <taxon>Rotaria</taxon>
    </lineage>
</organism>
<protein>
    <recommendedName>
        <fullName evidence="1">PH domain-containing protein</fullName>
    </recommendedName>
</protein>
<reference evidence="2" key="1">
    <citation type="submission" date="2021-02" db="EMBL/GenBank/DDBJ databases">
        <authorList>
            <person name="Nowell W R."/>
        </authorList>
    </citation>
    <scope>NUCLEOTIDE SEQUENCE</scope>
</reference>
<proteinExistence type="predicted"/>
<dbReference type="PANTHER" id="PTHR14336">
    <property type="entry name" value="TANDEM PH DOMAIN CONTAINING PROTEIN"/>
    <property type="match status" value="1"/>
</dbReference>
<name>A0A8S3HV68_9BILA</name>
<dbReference type="EMBL" id="CAJOBJ010335137">
    <property type="protein sequence ID" value="CAF5187939.1"/>
    <property type="molecule type" value="Genomic_DNA"/>
</dbReference>
<dbReference type="PROSITE" id="PS50003">
    <property type="entry name" value="PH_DOMAIN"/>
    <property type="match status" value="1"/>
</dbReference>